<accession>A0ABV4TZH1</accession>
<feature type="binding site" evidence="10">
    <location>
        <position position="285"/>
    </location>
    <ligand>
        <name>iminosuccinate</name>
        <dbReference type="ChEBI" id="CHEBI:77875"/>
    </ligand>
</feature>
<keyword evidence="3 10" id="KW-0004">4Fe-4S</keyword>
<keyword evidence="4 10" id="KW-0963">Cytoplasm</keyword>
<dbReference type="NCBIfam" id="NF006883">
    <property type="entry name" value="PRK09375.2-4"/>
    <property type="match status" value="1"/>
</dbReference>
<keyword evidence="5 10" id="KW-0662">Pyridine nucleotide biosynthesis</keyword>
<evidence type="ECO:0000256" key="7">
    <source>
        <dbReference type="ARBA" id="ARBA00022723"/>
    </source>
</evidence>
<organism evidence="11 12">
    <name type="scientific">Natronomicrosphaera hydrolytica</name>
    <dbReference type="NCBI Taxonomy" id="3242702"/>
    <lineage>
        <taxon>Bacteria</taxon>
        <taxon>Pseudomonadati</taxon>
        <taxon>Planctomycetota</taxon>
        <taxon>Phycisphaerae</taxon>
        <taxon>Phycisphaerales</taxon>
        <taxon>Phycisphaeraceae</taxon>
        <taxon>Natronomicrosphaera</taxon>
    </lineage>
</organism>
<evidence type="ECO:0000256" key="4">
    <source>
        <dbReference type="ARBA" id="ARBA00022490"/>
    </source>
</evidence>
<dbReference type="InterPro" id="IPR036094">
    <property type="entry name" value="NadA_sf"/>
</dbReference>
<dbReference type="GO" id="GO:0016740">
    <property type="term" value="F:transferase activity"/>
    <property type="evidence" value="ECO:0007669"/>
    <property type="project" value="UniProtKB-KW"/>
</dbReference>
<keyword evidence="8 10" id="KW-0408">Iron</keyword>
<comment type="subcellular location">
    <subcellularLocation>
        <location evidence="10">Cytoplasm</location>
    </subcellularLocation>
</comment>
<evidence type="ECO:0000256" key="8">
    <source>
        <dbReference type="ARBA" id="ARBA00023004"/>
    </source>
</evidence>
<keyword evidence="7 10" id="KW-0479">Metal-binding</keyword>
<evidence type="ECO:0000256" key="3">
    <source>
        <dbReference type="ARBA" id="ARBA00022485"/>
    </source>
</evidence>
<comment type="catalytic activity">
    <reaction evidence="10">
        <text>iminosuccinate + dihydroxyacetone phosphate = quinolinate + phosphate + 2 H2O + H(+)</text>
        <dbReference type="Rhea" id="RHEA:25888"/>
        <dbReference type="ChEBI" id="CHEBI:15377"/>
        <dbReference type="ChEBI" id="CHEBI:15378"/>
        <dbReference type="ChEBI" id="CHEBI:29959"/>
        <dbReference type="ChEBI" id="CHEBI:43474"/>
        <dbReference type="ChEBI" id="CHEBI:57642"/>
        <dbReference type="ChEBI" id="CHEBI:77875"/>
        <dbReference type="EC" id="2.5.1.72"/>
    </reaction>
</comment>
<feature type="binding site" evidence="10">
    <location>
        <position position="242"/>
    </location>
    <ligand>
        <name>[4Fe-4S] cluster</name>
        <dbReference type="ChEBI" id="CHEBI:49883"/>
    </ligand>
</feature>
<protein>
    <recommendedName>
        <fullName evidence="2 10">Quinolinate synthase</fullName>
        <ecNumber evidence="2 10">2.5.1.72</ecNumber>
    </recommendedName>
</protein>
<evidence type="ECO:0000256" key="9">
    <source>
        <dbReference type="ARBA" id="ARBA00023014"/>
    </source>
</evidence>
<feature type="binding site" evidence="10">
    <location>
        <position position="161"/>
    </location>
    <ligand>
        <name>iminosuccinate</name>
        <dbReference type="ChEBI" id="CHEBI:77875"/>
    </ligand>
</feature>
<feature type="binding site" evidence="10">
    <location>
        <begin position="140"/>
        <end position="142"/>
    </location>
    <ligand>
        <name>iminosuccinate</name>
        <dbReference type="ChEBI" id="CHEBI:77875"/>
    </ligand>
</feature>
<keyword evidence="6 10" id="KW-0808">Transferase</keyword>
<comment type="function">
    <text evidence="10">Catalyzes the condensation of iminoaspartate with dihydroxyacetone phosphate to form quinolinate.</text>
</comment>
<feature type="binding site" evidence="10">
    <location>
        <position position="334"/>
    </location>
    <ligand>
        <name>[4Fe-4S] cluster</name>
        <dbReference type="ChEBI" id="CHEBI:49883"/>
    </ligand>
</feature>
<comment type="pathway">
    <text evidence="1 10">Cofactor biosynthesis; NAD(+) biosynthesis; quinolinate from iminoaspartate: step 1/1.</text>
</comment>
<dbReference type="PANTHER" id="PTHR30573:SF0">
    <property type="entry name" value="QUINOLINATE SYNTHASE, CHLOROPLASTIC"/>
    <property type="match status" value="1"/>
</dbReference>
<keyword evidence="12" id="KW-1185">Reference proteome</keyword>
<dbReference type="RefSeq" id="WP_425343674.1">
    <property type="nucleotide sequence ID" value="NZ_JBGUBD010000001.1"/>
</dbReference>
<dbReference type="EMBL" id="JBGUBD010000001">
    <property type="protein sequence ID" value="MFA9476746.1"/>
    <property type="molecule type" value="Genomic_DNA"/>
</dbReference>
<evidence type="ECO:0000313" key="11">
    <source>
        <dbReference type="EMBL" id="MFA9476746.1"/>
    </source>
</evidence>
<comment type="cofactor">
    <cofactor evidence="10">
        <name>[4Fe-4S] cluster</name>
        <dbReference type="ChEBI" id="CHEBI:49883"/>
    </cofactor>
    <text evidence="10">Binds 1 [4Fe-4S] cluster per subunit.</text>
</comment>
<evidence type="ECO:0000256" key="6">
    <source>
        <dbReference type="ARBA" id="ARBA00022679"/>
    </source>
</evidence>
<evidence type="ECO:0000256" key="1">
    <source>
        <dbReference type="ARBA" id="ARBA00005065"/>
    </source>
</evidence>
<sequence length="396" mass="43288">MLWQPPLPERYAKLSDAELARAIQARKAELGSDLIILGHHYQQDEVVQFADFTGDSFKLSQEAAERVKQAGAKYVVFCGVHFMAESADILTPDDVAVVLPDLSAGCSMADMADYDQTVDAWRDIHEAIAGTNTRVIPITYMNSSAAIKSFVGEHGGAVCTSSNADKVLRWALAGGDEPLASGQQVKIIFLPDQHLGRNTAAALGYDVQRDMALWDPRHPDGFGGLDDETIQRATFLLWKGHCSVHKLFRPEHVEQIRAKWPDVTVMVHPECDHEVVKLADRTGSTEGIIQAIESAPAGSRWAIGTEVHLVNRLAKQAEQRGVTARILSDCQCLCTTMFRINMPQLLWTLDQLASGKVVNQIKVHPTVQKWSLVALDRMLAITGKTPSSSAASAATA</sequence>
<comment type="caution">
    <text evidence="11">The sequence shown here is derived from an EMBL/GenBank/DDBJ whole genome shotgun (WGS) entry which is preliminary data.</text>
</comment>
<feature type="binding site" evidence="10">
    <location>
        <position position="39"/>
    </location>
    <ligand>
        <name>iminosuccinate</name>
        <dbReference type="ChEBI" id="CHEBI:77875"/>
    </ligand>
</feature>
<reference evidence="11 12" key="1">
    <citation type="submission" date="2024-08" db="EMBL/GenBank/DDBJ databases">
        <title>Whole-genome sequencing of halo(alkali)philic microorganisms from hypersaline lakes.</title>
        <authorList>
            <person name="Sorokin D.Y."/>
            <person name="Merkel A.Y."/>
            <person name="Messina E."/>
            <person name="Yakimov M."/>
        </authorList>
    </citation>
    <scope>NUCLEOTIDE SEQUENCE [LARGE SCALE GENOMIC DNA]</scope>
    <source>
        <strain evidence="11 12">AB-hyl4</strain>
    </source>
</reference>
<feature type="binding site" evidence="10">
    <location>
        <position position="106"/>
    </location>
    <ligand>
        <name>[4Fe-4S] cluster</name>
        <dbReference type="ChEBI" id="CHEBI:49883"/>
    </ligand>
</feature>
<evidence type="ECO:0000313" key="12">
    <source>
        <dbReference type="Proteomes" id="UP001575105"/>
    </source>
</evidence>
<dbReference type="PANTHER" id="PTHR30573">
    <property type="entry name" value="QUINOLINATE SYNTHETASE A"/>
    <property type="match status" value="1"/>
</dbReference>
<proteinExistence type="inferred from homology"/>
<dbReference type="NCBIfam" id="TIGR00550">
    <property type="entry name" value="nadA"/>
    <property type="match status" value="1"/>
</dbReference>
<feature type="binding site" evidence="10">
    <location>
        <position position="56"/>
    </location>
    <ligand>
        <name>iminosuccinate</name>
        <dbReference type="ChEBI" id="CHEBI:77875"/>
    </ligand>
</feature>
<dbReference type="InterPro" id="IPR003473">
    <property type="entry name" value="NadA"/>
</dbReference>
<dbReference type="Proteomes" id="UP001575105">
    <property type="component" value="Unassembled WGS sequence"/>
</dbReference>
<evidence type="ECO:0000256" key="10">
    <source>
        <dbReference type="HAMAP-Rule" id="MF_00569"/>
    </source>
</evidence>
<evidence type="ECO:0000256" key="5">
    <source>
        <dbReference type="ARBA" id="ARBA00022642"/>
    </source>
</evidence>
<feature type="binding site" evidence="10">
    <location>
        <begin position="268"/>
        <end position="270"/>
    </location>
    <ligand>
        <name>iminosuccinate</name>
        <dbReference type="ChEBI" id="CHEBI:77875"/>
    </ligand>
</feature>
<comment type="similarity">
    <text evidence="10">Belongs to the quinolinate synthase family. Type 3 subfamily.</text>
</comment>
<dbReference type="EC" id="2.5.1.72" evidence="2 10"/>
<name>A0ABV4TZH1_9BACT</name>
<keyword evidence="9 10" id="KW-0411">Iron-sulfur</keyword>
<evidence type="ECO:0000256" key="2">
    <source>
        <dbReference type="ARBA" id="ARBA00012669"/>
    </source>
</evidence>
<dbReference type="Pfam" id="PF02445">
    <property type="entry name" value="NadA"/>
    <property type="match status" value="1"/>
</dbReference>
<gene>
    <name evidence="10 11" type="primary">nadA</name>
    <name evidence="11" type="ORF">ACERK3_00430</name>
</gene>
<dbReference type="Gene3D" id="3.40.50.10800">
    <property type="entry name" value="NadA-like"/>
    <property type="match status" value="3"/>
</dbReference>
<dbReference type="HAMAP" id="MF_00569">
    <property type="entry name" value="NadA_type3"/>
    <property type="match status" value="1"/>
</dbReference>
<dbReference type="InterPro" id="IPR023515">
    <property type="entry name" value="Quinolinate_synth_A_type3"/>
</dbReference>
<dbReference type="SUPFAM" id="SSF142754">
    <property type="entry name" value="NadA-like"/>
    <property type="match status" value="1"/>
</dbReference>